<comment type="similarity">
    <text evidence="1">Belongs to the non-flavoprotein flavin reductase family.</text>
</comment>
<dbReference type="Pfam" id="PF01613">
    <property type="entry name" value="Flavin_Reduct"/>
    <property type="match status" value="1"/>
</dbReference>
<evidence type="ECO:0000313" key="5">
    <source>
        <dbReference type="Proteomes" id="UP000000841"/>
    </source>
</evidence>
<accession>C7N065</accession>
<proteinExistence type="inferred from homology"/>
<dbReference type="Gene3D" id="2.30.110.10">
    <property type="entry name" value="Electron Transport, Fmn-binding Protein, Chain A"/>
    <property type="match status" value="1"/>
</dbReference>
<organism evidence="4 5">
    <name type="scientific">Saccharomonospora viridis (strain ATCC 15386 / DSM 43017 / JCM 3036 / CCUG 5913 / NBRC 12207 / NCIMB 9602 / P101)</name>
    <name type="common">Thermoactinomyces viridis</name>
    <dbReference type="NCBI Taxonomy" id="471857"/>
    <lineage>
        <taxon>Bacteria</taxon>
        <taxon>Bacillati</taxon>
        <taxon>Actinomycetota</taxon>
        <taxon>Actinomycetes</taxon>
        <taxon>Pseudonocardiales</taxon>
        <taxon>Pseudonocardiaceae</taxon>
        <taxon>Saccharomonospora</taxon>
    </lineage>
</organism>
<dbReference type="HOGENOM" id="CLU_059021_1_0_11"/>
<evidence type="ECO:0000256" key="2">
    <source>
        <dbReference type="ARBA" id="ARBA00023002"/>
    </source>
</evidence>
<evidence type="ECO:0000313" key="4">
    <source>
        <dbReference type="EMBL" id="ACU97601.1"/>
    </source>
</evidence>
<dbReference type="GO" id="GO:0010181">
    <property type="term" value="F:FMN binding"/>
    <property type="evidence" value="ECO:0007669"/>
    <property type="project" value="InterPro"/>
</dbReference>
<dbReference type="SMART" id="SM00903">
    <property type="entry name" value="Flavin_Reduct"/>
    <property type="match status" value="1"/>
</dbReference>
<protein>
    <submittedName>
        <fullName evidence="4">Conserved protein of DIM6/NTAB family</fullName>
    </submittedName>
</protein>
<keyword evidence="2" id="KW-0560">Oxidoreductase</keyword>
<dbReference type="InterPro" id="IPR012349">
    <property type="entry name" value="Split_barrel_FMN-bd"/>
</dbReference>
<dbReference type="STRING" id="471857.Svir_26130"/>
<dbReference type="InterPro" id="IPR050268">
    <property type="entry name" value="NADH-dep_flavin_reductase"/>
</dbReference>
<dbReference type="eggNOG" id="COG1853">
    <property type="taxonomic scope" value="Bacteria"/>
</dbReference>
<keyword evidence="5" id="KW-1185">Reference proteome</keyword>
<dbReference type="PANTHER" id="PTHR30466:SF11">
    <property type="entry name" value="FLAVIN-DEPENDENT MONOOXYGENASE, REDUCTASE SUBUNIT HSAB"/>
    <property type="match status" value="1"/>
</dbReference>
<feature type="domain" description="Flavin reductase like" evidence="3">
    <location>
        <begin position="28"/>
        <end position="171"/>
    </location>
</feature>
<sequence>MTPDAGPAMVRRTSTLSSNRPQDYKAVLGRFCTGVTVVTALDGDTPVGFTCQSFSALSLQPPLILICPSKGSTTWPRISRAGAFAVNILAAGQEGLGRGFARSGADKFAGVEWRPSPAGLPLLPDTLAWLECSIADERDAGDHTVVIATVDELGHGPADEPLLFYRGGFRTLNTKEATI</sequence>
<dbReference type="InterPro" id="IPR002563">
    <property type="entry name" value="Flavin_Rdtase-like_dom"/>
</dbReference>
<evidence type="ECO:0000256" key="1">
    <source>
        <dbReference type="ARBA" id="ARBA00008898"/>
    </source>
</evidence>
<dbReference type="AlphaFoldDB" id="C7N065"/>
<gene>
    <name evidence="4" type="ordered locus">Svir_26130</name>
</gene>
<dbReference type="PANTHER" id="PTHR30466">
    <property type="entry name" value="FLAVIN REDUCTASE"/>
    <property type="match status" value="1"/>
</dbReference>
<reference evidence="4 5" key="1">
    <citation type="journal article" date="2009" name="Stand. Genomic Sci.">
        <title>Complete genome sequence of Saccharomonospora viridis type strain (P101).</title>
        <authorList>
            <person name="Pati A."/>
            <person name="Sikorski J."/>
            <person name="Nolan M."/>
            <person name="Lapidus A."/>
            <person name="Copeland A."/>
            <person name="Glavina Del Rio T."/>
            <person name="Lucas S."/>
            <person name="Chen F."/>
            <person name="Tice H."/>
            <person name="Pitluck S."/>
            <person name="Cheng J.F."/>
            <person name="Chertkov O."/>
            <person name="Brettin T."/>
            <person name="Han C."/>
            <person name="Detter J.C."/>
            <person name="Kuske C."/>
            <person name="Bruce D."/>
            <person name="Goodwin L."/>
            <person name="Chain P."/>
            <person name="D'haeseleer P."/>
            <person name="Chen A."/>
            <person name="Palaniappan K."/>
            <person name="Ivanova N."/>
            <person name="Mavromatis K."/>
            <person name="Mikhailova N."/>
            <person name="Rohde M."/>
            <person name="Tindall B.J."/>
            <person name="Goker M."/>
            <person name="Bristow J."/>
            <person name="Eisen J.A."/>
            <person name="Markowitz V."/>
            <person name="Hugenholtz P."/>
            <person name="Kyrpides N.C."/>
            <person name="Klenk H.P."/>
        </authorList>
    </citation>
    <scope>NUCLEOTIDE SEQUENCE [LARGE SCALE GENOMIC DNA]</scope>
    <source>
        <strain evidence="5">ATCC 15386 / DSM 43017 / JCM 3036 / NBRC 12207 / P101</strain>
    </source>
</reference>
<dbReference type="GO" id="GO:0042602">
    <property type="term" value="F:riboflavin reductase (NADPH) activity"/>
    <property type="evidence" value="ECO:0007669"/>
    <property type="project" value="TreeGrafter"/>
</dbReference>
<name>C7N065_SACVD</name>
<dbReference type="SUPFAM" id="SSF50475">
    <property type="entry name" value="FMN-binding split barrel"/>
    <property type="match status" value="1"/>
</dbReference>
<dbReference type="Proteomes" id="UP000000841">
    <property type="component" value="Chromosome"/>
</dbReference>
<dbReference type="EMBL" id="CP001683">
    <property type="protein sequence ID" value="ACU97601.1"/>
    <property type="molecule type" value="Genomic_DNA"/>
</dbReference>
<evidence type="ECO:0000259" key="3">
    <source>
        <dbReference type="SMART" id="SM00903"/>
    </source>
</evidence>
<dbReference type="KEGG" id="svi:Svir_26130"/>